<accession>A0A5N1K1B8</accession>
<keyword evidence="2" id="KW-1185">Reference proteome</keyword>
<gene>
    <name evidence="1" type="ORF">F3W84_04700</name>
</gene>
<dbReference type="Proteomes" id="UP000327108">
    <property type="component" value="Unassembled WGS sequence"/>
</dbReference>
<reference evidence="1 2" key="1">
    <citation type="submission" date="2019-09" db="EMBL/GenBank/DDBJ databases">
        <title>Biological control of the noxious weed angled onion (Allium triquetrum) thwarted by endophytic bacteria in Victoria, Australia.</title>
        <authorList>
            <person name="Tehranchian P."/>
            <person name="Adair R.J."/>
            <person name="Van T.H."/>
            <person name="Morrison P.D."/>
            <person name="Williams H."/>
            <person name="Lawrie A.C."/>
        </authorList>
    </citation>
    <scope>NUCLEOTIDE SEQUENCE [LARGE SCALE GENOMIC DNA]</scope>
    <source>
        <strain evidence="1 2">RPTAtOch1</strain>
    </source>
</reference>
<evidence type="ECO:0000313" key="2">
    <source>
        <dbReference type="Proteomes" id="UP000327108"/>
    </source>
</evidence>
<evidence type="ECO:0000313" key="1">
    <source>
        <dbReference type="EMBL" id="KAA9370172.1"/>
    </source>
</evidence>
<proteinExistence type="predicted"/>
<dbReference type="AlphaFoldDB" id="A0A5N1K1B8"/>
<protein>
    <submittedName>
        <fullName evidence="1">Uncharacterized protein</fullName>
    </submittedName>
</protein>
<dbReference type="RefSeq" id="WP_151091666.1">
    <property type="nucleotide sequence ID" value="NZ_VYXQ01000003.1"/>
</dbReference>
<organism evidence="1 2">
    <name type="scientific">Ochrobactrum quorumnocens</name>
    <dbReference type="NCBI Taxonomy" id="271865"/>
    <lineage>
        <taxon>Bacteria</taxon>
        <taxon>Pseudomonadati</taxon>
        <taxon>Pseudomonadota</taxon>
        <taxon>Alphaproteobacteria</taxon>
        <taxon>Hyphomicrobiales</taxon>
        <taxon>Brucellaceae</taxon>
        <taxon>Brucella/Ochrobactrum group</taxon>
        <taxon>Ochrobactrum</taxon>
    </lineage>
</organism>
<comment type="caution">
    <text evidence="1">The sequence shown here is derived from an EMBL/GenBank/DDBJ whole genome shotgun (WGS) entry which is preliminary data.</text>
</comment>
<dbReference type="EMBL" id="VYXQ01000003">
    <property type="protein sequence ID" value="KAA9370172.1"/>
    <property type="molecule type" value="Genomic_DNA"/>
</dbReference>
<sequence length="173" mass="20081">MIAEQNEIFDEFQISLLVRKHGWSNLVLSLPNNTHTSVVTDVFSDIVNNILTCCEAVIDNHQHTQPFYDEPGGSAWRLNPDPIMRHLVRVRIFDLPNKAGEFSESDLNKPVVDLLTKRKHLLLNFMMELLRTKLLYGDASFYKDRQAFPHDRFETVWNKWAKANIGCPFSLPR</sequence>
<name>A0A5N1K1B8_9HYPH</name>